<proteinExistence type="inferred from homology"/>
<feature type="domain" description="Aldehyde dehydrogenase" evidence="8">
    <location>
        <begin position="17"/>
        <end position="425"/>
    </location>
</feature>
<dbReference type="PROSITE" id="PS00070">
    <property type="entry name" value="ALDEHYDE_DEHYDR_CYS"/>
    <property type="match status" value="1"/>
</dbReference>
<dbReference type="InterPro" id="IPR016162">
    <property type="entry name" value="Ald_DH_N"/>
</dbReference>
<dbReference type="GO" id="GO:0005737">
    <property type="term" value="C:cytoplasm"/>
    <property type="evidence" value="ECO:0007669"/>
    <property type="project" value="TreeGrafter"/>
</dbReference>
<dbReference type="CDD" id="cd07136">
    <property type="entry name" value="ALDH_YwdH-P39616"/>
    <property type="match status" value="1"/>
</dbReference>
<dbReference type="InterPro" id="IPR016161">
    <property type="entry name" value="Ald_DH/histidinol_DH"/>
</dbReference>
<evidence type="ECO:0000256" key="7">
    <source>
        <dbReference type="RuleBase" id="RU003345"/>
    </source>
</evidence>
<dbReference type="GO" id="GO:0006081">
    <property type="term" value="P:aldehyde metabolic process"/>
    <property type="evidence" value="ECO:0007669"/>
    <property type="project" value="InterPro"/>
</dbReference>
<feature type="active site" evidence="5">
    <location>
        <position position="241"/>
    </location>
</feature>
<dbReference type="Gene3D" id="3.40.309.10">
    <property type="entry name" value="Aldehyde Dehydrogenase, Chain A, domain 2"/>
    <property type="match status" value="1"/>
</dbReference>
<dbReference type="AlphaFoldDB" id="A0A399SJJ4"/>
<evidence type="ECO:0000256" key="1">
    <source>
        <dbReference type="ARBA" id="ARBA00009986"/>
    </source>
</evidence>
<evidence type="ECO:0000256" key="6">
    <source>
        <dbReference type="PROSITE-ProRule" id="PRU10007"/>
    </source>
</evidence>
<keyword evidence="2 4" id="KW-0560">Oxidoreductase</keyword>
<dbReference type="PIRSF" id="PIRSF036492">
    <property type="entry name" value="ALDH"/>
    <property type="match status" value="1"/>
</dbReference>
<dbReference type="EMBL" id="QWGE01000001">
    <property type="protein sequence ID" value="RIJ43174.1"/>
    <property type="molecule type" value="Genomic_DNA"/>
</dbReference>
<evidence type="ECO:0000256" key="2">
    <source>
        <dbReference type="ARBA" id="ARBA00023002"/>
    </source>
</evidence>
<dbReference type="InterPro" id="IPR016160">
    <property type="entry name" value="Ald_DH_CS_CYS"/>
</dbReference>
<dbReference type="InterPro" id="IPR012394">
    <property type="entry name" value="Aldehyde_DH_NAD(P)"/>
</dbReference>
<dbReference type="PANTHER" id="PTHR43570:SF16">
    <property type="entry name" value="ALDEHYDE DEHYDROGENASE TYPE III, ISOFORM Q"/>
    <property type="match status" value="1"/>
</dbReference>
<gene>
    <name evidence="9" type="ORF">D1627_00800</name>
</gene>
<organism evidence="9 10">
    <name type="scientific">Pontibacter oryzae</name>
    <dbReference type="NCBI Taxonomy" id="2304593"/>
    <lineage>
        <taxon>Bacteria</taxon>
        <taxon>Pseudomonadati</taxon>
        <taxon>Bacteroidota</taxon>
        <taxon>Cytophagia</taxon>
        <taxon>Cytophagales</taxon>
        <taxon>Hymenobacteraceae</taxon>
        <taxon>Pontibacter</taxon>
    </lineage>
</organism>
<name>A0A399SJJ4_9BACT</name>
<accession>A0A399SJJ4</accession>
<dbReference type="SUPFAM" id="SSF53720">
    <property type="entry name" value="ALDH-like"/>
    <property type="match status" value="1"/>
</dbReference>
<sequence length="455" mass="51412">MLELVQKQRLFFDTGTTLDIDFRRQRLRQLQQSIRQHEQDLFDAMYTDFHKPKVEAYSTEVGYVELELKDALKNLNKWAKPRRVKESVINFPSRSYIHAEPYGLTLIIGPWNYPFQLLINPLIGAIAAGNCAILKPSELTPATSAVISRMIRQNFDDEYVAAVEGGVATTEELLRQRFDYIFFTGSTKVGKVVMKAAAEHLTPVTLELGGKSPAIVAEDADLSLAARRITWGKFINAGQTCVAPDYVLVQEQVKEELIQLIRQCITEFYGPEPEQSPDYAHIVNDAHFNRLTAFLKSGLIRAGGQTNSANRYISPTILDQVNWQHPVMQEEIFGPILPVISIQSIDEAIQTVKAHEKPLALYLFSSSKEKQARVLKHAHFGGGCINDTISHLINPHLPFGGVGGSGMGSYHGHNTFNLFSHQKSVLHRGTWLDLPQRYPPYHNRLPLLRKLFRWL</sequence>
<comment type="caution">
    <text evidence="9">The sequence shown here is derived from an EMBL/GenBank/DDBJ whole genome shotgun (WGS) entry which is preliminary data.</text>
</comment>
<dbReference type="FunFam" id="3.40.605.10:FF:000004">
    <property type="entry name" value="Aldehyde dehydrogenase"/>
    <property type="match status" value="1"/>
</dbReference>
<evidence type="ECO:0000313" key="9">
    <source>
        <dbReference type="EMBL" id="RIJ43174.1"/>
    </source>
</evidence>
<dbReference type="Proteomes" id="UP000266005">
    <property type="component" value="Unassembled WGS sequence"/>
</dbReference>
<dbReference type="InterPro" id="IPR029510">
    <property type="entry name" value="Ald_DH_CS_GLU"/>
</dbReference>
<dbReference type="OrthoDB" id="9762913at2"/>
<protein>
    <recommendedName>
        <fullName evidence="4">Aldehyde dehydrogenase</fullName>
    </recommendedName>
</protein>
<dbReference type="PROSITE" id="PS00687">
    <property type="entry name" value="ALDEHYDE_DEHYDR_GLU"/>
    <property type="match status" value="1"/>
</dbReference>
<evidence type="ECO:0000256" key="3">
    <source>
        <dbReference type="ARBA" id="ARBA00023027"/>
    </source>
</evidence>
<evidence type="ECO:0000313" key="10">
    <source>
        <dbReference type="Proteomes" id="UP000266005"/>
    </source>
</evidence>
<dbReference type="InterPro" id="IPR016163">
    <property type="entry name" value="Ald_DH_C"/>
</dbReference>
<dbReference type="GO" id="GO:0004029">
    <property type="term" value="F:aldehyde dehydrogenase (NAD+) activity"/>
    <property type="evidence" value="ECO:0007669"/>
    <property type="project" value="TreeGrafter"/>
</dbReference>
<dbReference type="FunFam" id="3.40.309.10:FF:000003">
    <property type="entry name" value="Aldehyde dehydrogenase"/>
    <property type="match status" value="1"/>
</dbReference>
<dbReference type="PANTHER" id="PTHR43570">
    <property type="entry name" value="ALDEHYDE DEHYDROGENASE"/>
    <property type="match status" value="1"/>
</dbReference>
<comment type="similarity">
    <text evidence="1 4 7">Belongs to the aldehyde dehydrogenase family.</text>
</comment>
<evidence type="ECO:0000259" key="8">
    <source>
        <dbReference type="Pfam" id="PF00171"/>
    </source>
</evidence>
<keyword evidence="10" id="KW-1185">Reference proteome</keyword>
<keyword evidence="3" id="KW-0520">NAD</keyword>
<feature type="active site" evidence="5 6">
    <location>
        <position position="207"/>
    </location>
</feature>
<dbReference type="Gene3D" id="3.40.605.10">
    <property type="entry name" value="Aldehyde Dehydrogenase, Chain A, domain 1"/>
    <property type="match status" value="1"/>
</dbReference>
<evidence type="ECO:0000256" key="5">
    <source>
        <dbReference type="PIRSR" id="PIRSR036492-1"/>
    </source>
</evidence>
<reference evidence="10" key="1">
    <citation type="submission" date="2018-08" db="EMBL/GenBank/DDBJ databases">
        <title>Mucilaginibacter sp. MYSH2.</title>
        <authorList>
            <person name="Seo T."/>
        </authorList>
    </citation>
    <scope>NUCLEOTIDE SEQUENCE [LARGE SCALE GENOMIC DNA]</scope>
    <source>
        <strain evidence="10">KIRAN</strain>
    </source>
</reference>
<evidence type="ECO:0000256" key="4">
    <source>
        <dbReference type="PIRNR" id="PIRNR036492"/>
    </source>
</evidence>
<dbReference type="Pfam" id="PF00171">
    <property type="entry name" value="Aldedh"/>
    <property type="match status" value="1"/>
</dbReference>
<dbReference type="InterPro" id="IPR015590">
    <property type="entry name" value="Aldehyde_DH_dom"/>
</dbReference>